<feature type="domain" description="Ketoreductase" evidence="3">
    <location>
        <begin position="7"/>
        <end position="186"/>
    </location>
</feature>
<protein>
    <submittedName>
        <fullName evidence="4">NAD(P)-dependent dehydrogenase (Short-subunit alcohol dehydrogenase family)</fullName>
    </submittedName>
</protein>
<proteinExistence type="inferred from homology"/>
<reference evidence="4 5" key="1">
    <citation type="submission" date="2022-06" db="EMBL/GenBank/DDBJ databases">
        <title>Sequencing the genomes of 1000 actinobacteria strains.</title>
        <authorList>
            <person name="Klenk H.-P."/>
        </authorList>
    </citation>
    <scope>NUCLEOTIDE SEQUENCE [LARGE SCALE GENOMIC DNA]</scope>
    <source>
        <strain evidence="4 5">DSM 41656</strain>
    </source>
</reference>
<dbReference type="InterPro" id="IPR002347">
    <property type="entry name" value="SDR_fam"/>
</dbReference>
<dbReference type="PANTHER" id="PTHR43008">
    <property type="entry name" value="BENZIL REDUCTASE"/>
    <property type="match status" value="1"/>
</dbReference>
<organism evidence="4 5">
    <name type="scientific">Kitasatospora paracochleata</name>
    <dbReference type="NCBI Taxonomy" id="58354"/>
    <lineage>
        <taxon>Bacteria</taxon>
        <taxon>Bacillati</taxon>
        <taxon>Actinomycetota</taxon>
        <taxon>Actinomycetes</taxon>
        <taxon>Kitasatosporales</taxon>
        <taxon>Streptomycetaceae</taxon>
        <taxon>Kitasatospora</taxon>
    </lineage>
</organism>
<evidence type="ECO:0000313" key="5">
    <source>
        <dbReference type="Proteomes" id="UP001206483"/>
    </source>
</evidence>
<dbReference type="InterPro" id="IPR036291">
    <property type="entry name" value="NAD(P)-bd_dom_sf"/>
</dbReference>
<dbReference type="RefSeq" id="WP_253801392.1">
    <property type="nucleotide sequence ID" value="NZ_BAAAUB010000045.1"/>
</dbReference>
<evidence type="ECO:0000313" key="4">
    <source>
        <dbReference type="EMBL" id="MCP2312376.1"/>
    </source>
</evidence>
<evidence type="ECO:0000256" key="1">
    <source>
        <dbReference type="ARBA" id="ARBA00006484"/>
    </source>
</evidence>
<dbReference type="SMART" id="SM00822">
    <property type="entry name" value="PKS_KR"/>
    <property type="match status" value="1"/>
</dbReference>
<keyword evidence="5" id="KW-1185">Reference proteome</keyword>
<evidence type="ECO:0000259" key="3">
    <source>
        <dbReference type="SMART" id="SM00822"/>
    </source>
</evidence>
<sequence length="248" mass="25474">MSDLSGRTTIVVGASRGLGRGVATALAEAGAPVVAVSRTAVEYPEPANGAGSIAAEVADAADPTVVGALIDRHRPANVVVVAGAGLYLRPLQLHTWESFSAHWQADVKIAFHWVREVLLKPLPSGSRVVLFGSGAALNGSPLSGGYAGAKATQRFIAAYAQEEAERAGLDISFSVVMPRMTALTDFGLEAARAYAERSGVPEERFIQQMGPQLSPEAAGAAVVELVTADAASLAPGYVLTGAGLKKLG</sequence>
<name>A0ABT1J5R2_9ACTN</name>
<dbReference type="CDD" id="cd05233">
    <property type="entry name" value="SDR_c"/>
    <property type="match status" value="1"/>
</dbReference>
<dbReference type="Proteomes" id="UP001206483">
    <property type="component" value="Unassembled WGS sequence"/>
</dbReference>
<dbReference type="InterPro" id="IPR057326">
    <property type="entry name" value="KR_dom"/>
</dbReference>
<keyword evidence="2" id="KW-0560">Oxidoreductase</keyword>
<evidence type="ECO:0000256" key="2">
    <source>
        <dbReference type="ARBA" id="ARBA00023002"/>
    </source>
</evidence>
<comment type="similarity">
    <text evidence="1">Belongs to the short-chain dehydrogenases/reductases (SDR) family.</text>
</comment>
<dbReference type="SUPFAM" id="SSF51735">
    <property type="entry name" value="NAD(P)-binding Rossmann-fold domains"/>
    <property type="match status" value="1"/>
</dbReference>
<comment type="caution">
    <text evidence="4">The sequence shown here is derived from an EMBL/GenBank/DDBJ whole genome shotgun (WGS) entry which is preliminary data.</text>
</comment>
<dbReference type="Pfam" id="PF00106">
    <property type="entry name" value="adh_short"/>
    <property type="match status" value="1"/>
</dbReference>
<dbReference type="Gene3D" id="3.40.50.720">
    <property type="entry name" value="NAD(P)-binding Rossmann-like Domain"/>
    <property type="match status" value="1"/>
</dbReference>
<accession>A0ABT1J5R2</accession>
<gene>
    <name evidence="4" type="ORF">FHR36_005542</name>
</gene>
<dbReference type="EMBL" id="JAMZDX010000005">
    <property type="protein sequence ID" value="MCP2312376.1"/>
    <property type="molecule type" value="Genomic_DNA"/>
</dbReference>
<dbReference type="PANTHER" id="PTHR43008:SF4">
    <property type="entry name" value="CHAIN DEHYDROGENASE, PUTATIVE (AFU_ORTHOLOGUE AFUA_4G08710)-RELATED"/>
    <property type="match status" value="1"/>
</dbReference>